<proteinExistence type="inferred from homology"/>
<dbReference type="EMBL" id="ML978958">
    <property type="protein sequence ID" value="KAF1933082.1"/>
    <property type="molecule type" value="Genomic_DNA"/>
</dbReference>
<dbReference type="EC" id="6.3.5.7" evidence="5"/>
<evidence type="ECO:0000256" key="2">
    <source>
        <dbReference type="ARBA" id="ARBA00022741"/>
    </source>
</evidence>
<dbReference type="GO" id="GO:0070681">
    <property type="term" value="P:glutaminyl-tRNAGln biosynthesis via transamidation"/>
    <property type="evidence" value="ECO:0007669"/>
    <property type="project" value="UniProtKB-UniRule"/>
</dbReference>
<organism evidence="7 8">
    <name type="scientific">Didymella exigua CBS 183.55</name>
    <dbReference type="NCBI Taxonomy" id="1150837"/>
    <lineage>
        <taxon>Eukaryota</taxon>
        <taxon>Fungi</taxon>
        <taxon>Dikarya</taxon>
        <taxon>Ascomycota</taxon>
        <taxon>Pezizomycotina</taxon>
        <taxon>Dothideomycetes</taxon>
        <taxon>Pleosporomycetidae</taxon>
        <taxon>Pleosporales</taxon>
        <taxon>Pleosporineae</taxon>
        <taxon>Didymellaceae</taxon>
        <taxon>Didymella</taxon>
    </lineage>
</organism>
<dbReference type="PANTHER" id="PTHR11895:SF7">
    <property type="entry name" value="GLUTAMYL-TRNA(GLN) AMIDOTRANSFERASE SUBUNIT A, MITOCHONDRIAL"/>
    <property type="match status" value="1"/>
</dbReference>
<dbReference type="GeneID" id="54348825"/>
<feature type="active site" description="Charge relay system" evidence="5">
    <location>
        <position position="131"/>
    </location>
</feature>
<keyword evidence="2 5" id="KW-0547">Nucleotide-binding</keyword>
<feature type="active site" description="Acyl-ester intermediate" evidence="5">
    <location>
        <position position="155"/>
    </location>
</feature>
<dbReference type="InterPro" id="IPR036928">
    <property type="entry name" value="AS_sf"/>
</dbReference>
<dbReference type="GO" id="GO:0005524">
    <property type="term" value="F:ATP binding"/>
    <property type="evidence" value="ECO:0007669"/>
    <property type="project" value="UniProtKB-KW"/>
</dbReference>
<evidence type="ECO:0000313" key="7">
    <source>
        <dbReference type="EMBL" id="KAF1933082.1"/>
    </source>
</evidence>
<dbReference type="Gene3D" id="3.90.1300.10">
    <property type="entry name" value="Amidase signature (AS) domain"/>
    <property type="match status" value="1"/>
</dbReference>
<accession>A0A6A5RYZ7</accession>
<reference evidence="7" key="1">
    <citation type="journal article" date="2020" name="Stud. Mycol.">
        <title>101 Dothideomycetes genomes: a test case for predicting lifestyles and emergence of pathogens.</title>
        <authorList>
            <person name="Haridas S."/>
            <person name="Albert R."/>
            <person name="Binder M."/>
            <person name="Bloem J."/>
            <person name="Labutti K."/>
            <person name="Salamov A."/>
            <person name="Andreopoulos B."/>
            <person name="Baker S."/>
            <person name="Barry K."/>
            <person name="Bills G."/>
            <person name="Bluhm B."/>
            <person name="Cannon C."/>
            <person name="Castanera R."/>
            <person name="Culley D."/>
            <person name="Daum C."/>
            <person name="Ezra D."/>
            <person name="Gonzalez J."/>
            <person name="Henrissat B."/>
            <person name="Kuo A."/>
            <person name="Liang C."/>
            <person name="Lipzen A."/>
            <person name="Lutzoni F."/>
            <person name="Magnuson J."/>
            <person name="Mondo S."/>
            <person name="Nolan M."/>
            <person name="Ohm R."/>
            <person name="Pangilinan J."/>
            <person name="Park H.-J."/>
            <person name="Ramirez L."/>
            <person name="Alfaro M."/>
            <person name="Sun H."/>
            <person name="Tritt A."/>
            <person name="Yoshinaga Y."/>
            <person name="Zwiers L.-H."/>
            <person name="Turgeon B."/>
            <person name="Goodwin S."/>
            <person name="Spatafora J."/>
            <person name="Crous P."/>
            <person name="Grigoriev I."/>
        </authorList>
    </citation>
    <scope>NUCLEOTIDE SEQUENCE</scope>
    <source>
        <strain evidence="7">CBS 183.55</strain>
    </source>
</reference>
<dbReference type="InterPro" id="IPR023631">
    <property type="entry name" value="Amidase_dom"/>
</dbReference>
<evidence type="ECO:0000259" key="6">
    <source>
        <dbReference type="Pfam" id="PF01425"/>
    </source>
</evidence>
<dbReference type="RefSeq" id="XP_033453330.1">
    <property type="nucleotide sequence ID" value="XM_033591157.1"/>
</dbReference>
<keyword evidence="4 5" id="KW-0648">Protein biosynthesis</keyword>
<evidence type="ECO:0000256" key="1">
    <source>
        <dbReference type="ARBA" id="ARBA00022598"/>
    </source>
</evidence>
<name>A0A6A5RYZ7_9PLEO</name>
<dbReference type="GO" id="GO:0030956">
    <property type="term" value="C:glutamyl-tRNA(Gln) amidotransferase complex"/>
    <property type="evidence" value="ECO:0007669"/>
    <property type="project" value="UniProtKB-UniRule"/>
</dbReference>
<keyword evidence="1 5" id="KW-0436">Ligase</keyword>
<evidence type="ECO:0000256" key="3">
    <source>
        <dbReference type="ARBA" id="ARBA00022840"/>
    </source>
</evidence>
<evidence type="ECO:0000256" key="5">
    <source>
        <dbReference type="HAMAP-Rule" id="MF_03150"/>
    </source>
</evidence>
<comment type="similarity">
    <text evidence="5">Belongs to the amidase family. GatA subfamily.</text>
</comment>
<dbReference type="GO" id="GO:0005739">
    <property type="term" value="C:mitochondrion"/>
    <property type="evidence" value="ECO:0007669"/>
    <property type="project" value="UniProtKB-SubCell"/>
</dbReference>
<keyword evidence="8" id="KW-1185">Reference proteome</keyword>
<keyword evidence="3 5" id="KW-0067">ATP-binding</keyword>
<gene>
    <name evidence="7" type="ORF">M421DRAFT_416666</name>
</gene>
<dbReference type="HAMAP" id="MF_00120">
    <property type="entry name" value="GatA"/>
    <property type="match status" value="1"/>
</dbReference>
<dbReference type="Proteomes" id="UP000800082">
    <property type="component" value="Unassembled WGS sequence"/>
</dbReference>
<evidence type="ECO:0000313" key="8">
    <source>
        <dbReference type="Proteomes" id="UP000800082"/>
    </source>
</evidence>
<feature type="active site" description="Charge relay system" evidence="5">
    <location>
        <position position="53"/>
    </location>
</feature>
<dbReference type="Pfam" id="PF01425">
    <property type="entry name" value="Amidase"/>
    <property type="match status" value="1"/>
</dbReference>
<evidence type="ECO:0000256" key="4">
    <source>
        <dbReference type="ARBA" id="ARBA00022917"/>
    </source>
</evidence>
<sequence length="485" mass="52296">MSLPKHAQQYLANQFKYAHLNAFVSLAEPSKLASYANLKIERHDVKDKPIAIKDNICTTDLKTTASSGILKDFTSPYDATVVKLLRDAGAVVCGKTNMDEFGMGSHSTHSNSGAVKMQRCATEEERSAGGSSGGSALAVASAQCWAALGTDTGGSVRLPAAYTGVVGFKPSYGLLSRWGVIAYANSLDTVGILGKDVEDVRAVFDKLNAYDPQDPTSLPPSTRARLQNKKKAFFRIGIPLDYNISTLQPAVRQAWTRTLKELYESGHSLHPVHLPATQHALSAYYILAPAEASSNLAKYDGVRYGSRAEGIDGTPESVLFAKTRGQGFGLEAQRRILLGTFTLSAQAMDNYFIQAQKIRRLVQNDFNRVFTTVNPLVDDMPKSDEDENTVDVIVCPTAPTLAPSLTSVKEQDPISTYMNDVFTVPASLAGLPSISVPVRIARDDLAAEQPLEETVGIQVIGQYGDDDLVLAAADVISRVESMSQA</sequence>
<comment type="function">
    <text evidence="5">Allows the formation of correctly charged Gln-tRNA(Gln) through the transamidation of misacylated Glu-tRNA(Gln) in the mitochondria. The reaction takes place in the presence of glutamine and ATP through an activated gamma-phospho-Glu-tRNA(Gln).</text>
</comment>
<dbReference type="InterPro" id="IPR004412">
    <property type="entry name" value="GatA"/>
</dbReference>
<dbReference type="SUPFAM" id="SSF75304">
    <property type="entry name" value="Amidase signature (AS) enzymes"/>
    <property type="match status" value="1"/>
</dbReference>
<feature type="domain" description="Amidase" evidence="6">
    <location>
        <begin position="21"/>
        <end position="470"/>
    </location>
</feature>
<comment type="subunit">
    <text evidence="5">Subunit of the heterotrimeric GatCAB amidotransferase (AdT) complex, composed of A, B and C subunits.</text>
</comment>
<protein>
    <recommendedName>
        <fullName evidence="5">Glutamyl-tRNA(Gln) amidotransferase subunit A, mitochondrial</fullName>
        <shortName evidence="5">Glu-AdT subunit A</shortName>
        <ecNumber evidence="5">6.3.5.7</ecNumber>
    </recommendedName>
</protein>
<dbReference type="InterPro" id="IPR000120">
    <property type="entry name" value="Amidase"/>
</dbReference>
<dbReference type="OrthoDB" id="421993at2759"/>
<keyword evidence="5" id="KW-0496">Mitochondrion</keyword>
<dbReference type="GO" id="GO:0032543">
    <property type="term" value="P:mitochondrial translation"/>
    <property type="evidence" value="ECO:0007669"/>
    <property type="project" value="UniProtKB-UniRule"/>
</dbReference>
<dbReference type="PANTHER" id="PTHR11895">
    <property type="entry name" value="TRANSAMIDASE"/>
    <property type="match status" value="1"/>
</dbReference>
<dbReference type="GO" id="GO:0050567">
    <property type="term" value="F:glutaminyl-tRNA synthase (glutamine-hydrolyzing) activity"/>
    <property type="evidence" value="ECO:0007669"/>
    <property type="project" value="UniProtKB-UniRule"/>
</dbReference>
<comment type="catalytic activity">
    <reaction evidence="5">
        <text>L-glutamyl-tRNA(Gln) + L-glutamine + ATP + H2O = L-glutaminyl-tRNA(Gln) + L-glutamate + ADP + phosphate + H(+)</text>
        <dbReference type="Rhea" id="RHEA:17521"/>
        <dbReference type="Rhea" id="RHEA-COMP:9681"/>
        <dbReference type="Rhea" id="RHEA-COMP:9684"/>
        <dbReference type="ChEBI" id="CHEBI:15377"/>
        <dbReference type="ChEBI" id="CHEBI:15378"/>
        <dbReference type="ChEBI" id="CHEBI:29985"/>
        <dbReference type="ChEBI" id="CHEBI:30616"/>
        <dbReference type="ChEBI" id="CHEBI:43474"/>
        <dbReference type="ChEBI" id="CHEBI:58359"/>
        <dbReference type="ChEBI" id="CHEBI:78520"/>
        <dbReference type="ChEBI" id="CHEBI:78521"/>
        <dbReference type="ChEBI" id="CHEBI:456216"/>
        <dbReference type="EC" id="6.3.5.7"/>
    </reaction>
</comment>
<dbReference type="NCBIfam" id="TIGR00132">
    <property type="entry name" value="gatA"/>
    <property type="match status" value="1"/>
</dbReference>
<comment type="subcellular location">
    <subcellularLocation>
        <location evidence="5">Mitochondrion</location>
    </subcellularLocation>
</comment>
<dbReference type="AlphaFoldDB" id="A0A6A5RYZ7"/>